<feature type="region of interest" description="Disordered" evidence="1">
    <location>
        <begin position="72"/>
        <end position="94"/>
    </location>
</feature>
<proteinExistence type="predicted"/>
<dbReference type="Proteomes" id="UP000054018">
    <property type="component" value="Unassembled WGS sequence"/>
</dbReference>
<reference evidence="3" key="2">
    <citation type="submission" date="2015-01" db="EMBL/GenBank/DDBJ databases">
        <title>Evolutionary Origins and Diversification of the Mycorrhizal Mutualists.</title>
        <authorList>
            <consortium name="DOE Joint Genome Institute"/>
            <consortium name="Mycorrhizal Genomics Consortium"/>
            <person name="Kohler A."/>
            <person name="Kuo A."/>
            <person name="Nagy L.G."/>
            <person name="Floudas D."/>
            <person name="Copeland A."/>
            <person name="Barry K.W."/>
            <person name="Cichocki N."/>
            <person name="Veneault-Fourrey C."/>
            <person name="LaButti K."/>
            <person name="Lindquist E.A."/>
            <person name="Lipzen A."/>
            <person name="Lundell T."/>
            <person name="Morin E."/>
            <person name="Murat C."/>
            <person name="Riley R."/>
            <person name="Ohm R."/>
            <person name="Sun H."/>
            <person name="Tunlid A."/>
            <person name="Henrissat B."/>
            <person name="Grigoriev I.V."/>
            <person name="Hibbett D.S."/>
            <person name="Martin F."/>
        </authorList>
    </citation>
    <scope>NUCLEOTIDE SEQUENCE [LARGE SCALE GENOMIC DNA]</scope>
    <source>
        <strain evidence="3">441</strain>
    </source>
</reference>
<reference evidence="2 3" key="1">
    <citation type="submission" date="2014-04" db="EMBL/GenBank/DDBJ databases">
        <authorList>
            <consortium name="DOE Joint Genome Institute"/>
            <person name="Kuo A."/>
            <person name="Kohler A."/>
            <person name="Costa M.D."/>
            <person name="Nagy L.G."/>
            <person name="Floudas D."/>
            <person name="Copeland A."/>
            <person name="Barry K.W."/>
            <person name="Cichocki N."/>
            <person name="Veneault-Fourrey C."/>
            <person name="LaButti K."/>
            <person name="Lindquist E.A."/>
            <person name="Lipzen A."/>
            <person name="Lundell T."/>
            <person name="Morin E."/>
            <person name="Murat C."/>
            <person name="Sun H."/>
            <person name="Tunlid A."/>
            <person name="Henrissat B."/>
            <person name="Grigoriev I.V."/>
            <person name="Hibbett D.S."/>
            <person name="Martin F."/>
            <person name="Nordberg H.P."/>
            <person name="Cantor M.N."/>
            <person name="Hua S.X."/>
        </authorList>
    </citation>
    <scope>NUCLEOTIDE SEQUENCE [LARGE SCALE GENOMIC DNA]</scope>
    <source>
        <strain evidence="2 3">441</strain>
    </source>
</reference>
<dbReference type="AlphaFoldDB" id="A0A0C9Y874"/>
<organism evidence="2 3">
    <name type="scientific">Pisolithus microcarpus 441</name>
    <dbReference type="NCBI Taxonomy" id="765257"/>
    <lineage>
        <taxon>Eukaryota</taxon>
        <taxon>Fungi</taxon>
        <taxon>Dikarya</taxon>
        <taxon>Basidiomycota</taxon>
        <taxon>Agaricomycotina</taxon>
        <taxon>Agaricomycetes</taxon>
        <taxon>Agaricomycetidae</taxon>
        <taxon>Boletales</taxon>
        <taxon>Sclerodermatineae</taxon>
        <taxon>Pisolithaceae</taxon>
        <taxon>Pisolithus</taxon>
    </lineage>
</organism>
<evidence type="ECO:0000313" key="3">
    <source>
        <dbReference type="Proteomes" id="UP000054018"/>
    </source>
</evidence>
<dbReference type="EMBL" id="KN834018">
    <property type="protein sequence ID" value="KIK13126.1"/>
    <property type="molecule type" value="Genomic_DNA"/>
</dbReference>
<accession>A0A0C9Y874</accession>
<protein>
    <submittedName>
        <fullName evidence="2">Uncharacterized protein</fullName>
    </submittedName>
</protein>
<evidence type="ECO:0000313" key="2">
    <source>
        <dbReference type="EMBL" id="KIK13126.1"/>
    </source>
</evidence>
<dbReference type="HOGENOM" id="CLU_781016_0_0_1"/>
<sequence>MYRGSTIHKIVLVHNQAPPVGGIDYLAAMGMMRHVEVTKLLEGVLVLKVQVESGTTYLVNFLKSRWGEVGPTSRQWGRGKGASDKGPTSRAYPQGDGQVAEVLEGVLVLKMPAESGAGGGSRIYLQGNGGSMTYLVIFFLGDCEGGKKCLLGCKVTTRISTVEVARDHHQRIIVTDPAVTPVPLPLGNFEYVTRAATPSQLSTSQTCDMSSNTLTVNMFTMIRSDVSSNTHAVNSSNMRGLHLMAVNYIHHRLHHLPAPPIKYTLTLFHLWFTTNTVNPQPSTAFTINIVIGLHMSHQGNPFSVLAVLAHGLTHDCNVWSLVVSTFSLSSVHESKDSSACQSHAAAGGCWCPHPV</sequence>
<gene>
    <name evidence="2" type="ORF">PISMIDRAFT_25587</name>
</gene>
<name>A0A0C9Y874_9AGAM</name>
<evidence type="ECO:0000256" key="1">
    <source>
        <dbReference type="SAM" id="MobiDB-lite"/>
    </source>
</evidence>
<keyword evidence="3" id="KW-1185">Reference proteome</keyword>